<evidence type="ECO:0000256" key="4">
    <source>
        <dbReference type="ARBA" id="ARBA00022722"/>
    </source>
</evidence>
<evidence type="ECO:0000256" key="2">
    <source>
        <dbReference type="ARBA" id="ARBA00022695"/>
    </source>
</evidence>
<protein>
    <recommendedName>
        <fullName evidence="7">DNA polymerase III polC-type</fullName>
    </recommendedName>
</protein>
<dbReference type="Proteomes" id="UP000194008">
    <property type="component" value="Unassembled WGS sequence"/>
</dbReference>
<keyword evidence="6" id="KW-0239">DNA-directed DNA polymerase</keyword>
<keyword evidence="1" id="KW-0808">Transferase</keyword>
<dbReference type="InterPro" id="IPR012337">
    <property type="entry name" value="RNaseH-like_sf"/>
</dbReference>
<dbReference type="NCBIfam" id="TIGR01873">
    <property type="entry name" value="cas_CT1978"/>
    <property type="match status" value="1"/>
</dbReference>
<dbReference type="Gene3D" id="3.30.420.10">
    <property type="entry name" value="Ribonuclease H-like superfamily/Ribonuclease H"/>
    <property type="match status" value="1"/>
</dbReference>
<organism evidence="9 10">
    <name type="scientific">Streptococcus oralis subsp. dentisani</name>
    <dbReference type="NCBI Taxonomy" id="1458253"/>
    <lineage>
        <taxon>Bacteria</taxon>
        <taxon>Bacillati</taxon>
        <taxon>Bacillota</taxon>
        <taxon>Bacilli</taxon>
        <taxon>Lactobacillales</taxon>
        <taxon>Streptococcaceae</taxon>
        <taxon>Streptococcus</taxon>
    </lineage>
</organism>
<comment type="caution">
    <text evidence="9">The sequence shown here is derived from an EMBL/GenBank/DDBJ whole genome shotgun (WGS) entry which is preliminary data.</text>
</comment>
<dbReference type="RefSeq" id="WP_084971343.1">
    <property type="nucleotide sequence ID" value="NZ_NCUW01000026.1"/>
</dbReference>
<evidence type="ECO:0000313" key="9">
    <source>
        <dbReference type="EMBL" id="ORO79609.1"/>
    </source>
</evidence>
<keyword evidence="3" id="KW-0235">DNA replication</keyword>
<dbReference type="InterPro" id="IPR036397">
    <property type="entry name" value="RNaseH_sf"/>
</dbReference>
<dbReference type="AlphaFoldDB" id="A0A1X1J2R8"/>
<dbReference type="CDD" id="cd06127">
    <property type="entry name" value="DEDDh"/>
    <property type="match status" value="1"/>
</dbReference>
<dbReference type="GO" id="GO:0008408">
    <property type="term" value="F:3'-5' exonuclease activity"/>
    <property type="evidence" value="ECO:0007669"/>
    <property type="project" value="TreeGrafter"/>
</dbReference>
<feature type="domain" description="Exonuclease" evidence="8">
    <location>
        <begin position="130"/>
        <end position="296"/>
    </location>
</feature>
<keyword evidence="5" id="KW-0269">Exonuclease</keyword>
<dbReference type="InterPro" id="IPR013520">
    <property type="entry name" value="Ribonucl_H"/>
</dbReference>
<proteinExistence type="predicted"/>
<evidence type="ECO:0000256" key="3">
    <source>
        <dbReference type="ARBA" id="ARBA00022705"/>
    </source>
</evidence>
<evidence type="ECO:0000313" key="10">
    <source>
        <dbReference type="Proteomes" id="UP000194008"/>
    </source>
</evidence>
<reference evidence="9 10" key="1">
    <citation type="journal article" date="2016" name="Eur. J. Clin. Microbiol. Infect. Dis.">
        <title>Whole genome sequencing as a tool for phylogenetic analysis of clinical strains of Mitis group streptococci.</title>
        <authorList>
            <person name="Rasmussen L.H."/>
            <person name="Dargis R."/>
            <person name="Hojholt K."/>
            <person name="Christensen J.J."/>
            <person name="Skovgaard O."/>
            <person name="Justesen U.S."/>
            <person name="Rosenvinge F.S."/>
            <person name="Moser C."/>
            <person name="Lukjancenko O."/>
            <person name="Rasmussen S."/>
            <person name="Nielsen X.C."/>
        </authorList>
    </citation>
    <scope>NUCLEOTIDE SEQUENCE [LARGE SCALE GENOMIC DNA]</scope>
    <source>
        <strain evidence="9 10">Y_5914_11</strain>
    </source>
</reference>
<keyword evidence="5" id="KW-0378">Hydrolase</keyword>
<keyword evidence="2" id="KW-0548">Nucleotidyltransferase</keyword>
<dbReference type="FunFam" id="3.30.420.10:FF:000045">
    <property type="entry name" value="3'-5' exonuclease DinG"/>
    <property type="match status" value="1"/>
</dbReference>
<dbReference type="PANTHER" id="PTHR30231">
    <property type="entry name" value="DNA POLYMERASE III SUBUNIT EPSILON"/>
    <property type="match status" value="1"/>
</dbReference>
<dbReference type="GO" id="GO:0005829">
    <property type="term" value="C:cytosol"/>
    <property type="evidence" value="ECO:0007669"/>
    <property type="project" value="TreeGrafter"/>
</dbReference>
<dbReference type="InterPro" id="IPR010152">
    <property type="entry name" value="CRISPR-assoc_prot_Cas2_sub"/>
</dbReference>
<dbReference type="Gene3D" id="3.30.70.240">
    <property type="match status" value="1"/>
</dbReference>
<dbReference type="NCBIfam" id="TIGR00573">
    <property type="entry name" value="dnaq"/>
    <property type="match status" value="1"/>
</dbReference>
<evidence type="ECO:0000256" key="5">
    <source>
        <dbReference type="ARBA" id="ARBA00022839"/>
    </source>
</evidence>
<sequence>MPLTVLTLKNVPPSLKGDLTKWMQEIATGVYVGNINTRVREKLWDRIKANVGKGEATISYAFRNEIGYQFDTVNAQRSVLDYDGIPLILLPSQTDSDGKISSFGYSDAAKFRRIKRFGRHSEVSSKPQSSYIVIDIETDGLDENEHTIIEIGALKVTPSTTEEFNALIKYDGILPTKISKLTGISQTLLEQNGRNLKEVLSDFLLFIGESALVGYGINFDVKFINNELNKLGLPLLSNKTHDLKKFVKSEKLFLANYQLQTALKEYGIEEVVLHRALQDAKLIYQLSTKVNKFLDRINRD</sequence>
<dbReference type="GO" id="GO:0003887">
    <property type="term" value="F:DNA-directed DNA polymerase activity"/>
    <property type="evidence" value="ECO:0007669"/>
    <property type="project" value="UniProtKB-KW"/>
</dbReference>
<gene>
    <name evidence="9" type="ORF">B7709_02315</name>
</gene>
<dbReference type="SUPFAM" id="SSF53098">
    <property type="entry name" value="Ribonuclease H-like"/>
    <property type="match status" value="1"/>
</dbReference>
<dbReference type="CDD" id="cd09755">
    <property type="entry name" value="Cas2_I-E"/>
    <property type="match status" value="1"/>
</dbReference>
<dbReference type="GO" id="GO:0003677">
    <property type="term" value="F:DNA binding"/>
    <property type="evidence" value="ECO:0007669"/>
    <property type="project" value="InterPro"/>
</dbReference>
<evidence type="ECO:0000256" key="7">
    <source>
        <dbReference type="ARBA" id="ARBA00070925"/>
    </source>
</evidence>
<dbReference type="PANTHER" id="PTHR30231:SF41">
    <property type="entry name" value="DNA POLYMERASE III SUBUNIT EPSILON"/>
    <property type="match status" value="1"/>
</dbReference>
<dbReference type="EMBL" id="NCUW01000026">
    <property type="protein sequence ID" value="ORO79609.1"/>
    <property type="molecule type" value="Genomic_DNA"/>
</dbReference>
<evidence type="ECO:0000259" key="8">
    <source>
        <dbReference type="SMART" id="SM00479"/>
    </source>
</evidence>
<name>A0A1X1J2R8_STROR</name>
<keyword evidence="4" id="KW-0540">Nuclease</keyword>
<dbReference type="GO" id="GO:0045004">
    <property type="term" value="P:DNA replication proofreading"/>
    <property type="evidence" value="ECO:0007669"/>
    <property type="project" value="TreeGrafter"/>
</dbReference>
<evidence type="ECO:0000256" key="6">
    <source>
        <dbReference type="ARBA" id="ARBA00022932"/>
    </source>
</evidence>
<dbReference type="SMART" id="SM00479">
    <property type="entry name" value="EXOIII"/>
    <property type="match status" value="1"/>
</dbReference>
<dbReference type="InterPro" id="IPR006054">
    <property type="entry name" value="DnaQ"/>
</dbReference>
<dbReference type="Pfam" id="PF00929">
    <property type="entry name" value="RNase_T"/>
    <property type="match status" value="1"/>
</dbReference>
<dbReference type="Pfam" id="PF09707">
    <property type="entry name" value="Cas_Cas2CT1978"/>
    <property type="match status" value="1"/>
</dbReference>
<accession>A0A1X1J2R8</accession>
<evidence type="ECO:0000256" key="1">
    <source>
        <dbReference type="ARBA" id="ARBA00022679"/>
    </source>
</evidence>